<feature type="non-terminal residue" evidence="2">
    <location>
        <position position="1"/>
    </location>
</feature>
<gene>
    <name evidence="2" type="ORF">M404DRAFT_82706</name>
</gene>
<dbReference type="AlphaFoldDB" id="A0A0C3NVF9"/>
<evidence type="ECO:0000256" key="1">
    <source>
        <dbReference type="SAM" id="MobiDB-lite"/>
    </source>
</evidence>
<evidence type="ECO:0000313" key="2">
    <source>
        <dbReference type="EMBL" id="KIN99385.1"/>
    </source>
</evidence>
<organism evidence="2 3">
    <name type="scientific">Pisolithus tinctorius Marx 270</name>
    <dbReference type="NCBI Taxonomy" id="870435"/>
    <lineage>
        <taxon>Eukaryota</taxon>
        <taxon>Fungi</taxon>
        <taxon>Dikarya</taxon>
        <taxon>Basidiomycota</taxon>
        <taxon>Agaricomycotina</taxon>
        <taxon>Agaricomycetes</taxon>
        <taxon>Agaricomycetidae</taxon>
        <taxon>Boletales</taxon>
        <taxon>Sclerodermatineae</taxon>
        <taxon>Pisolithaceae</taxon>
        <taxon>Pisolithus</taxon>
    </lineage>
</organism>
<reference evidence="3" key="2">
    <citation type="submission" date="2015-01" db="EMBL/GenBank/DDBJ databases">
        <title>Evolutionary Origins and Diversification of the Mycorrhizal Mutualists.</title>
        <authorList>
            <consortium name="DOE Joint Genome Institute"/>
            <consortium name="Mycorrhizal Genomics Consortium"/>
            <person name="Kohler A."/>
            <person name="Kuo A."/>
            <person name="Nagy L.G."/>
            <person name="Floudas D."/>
            <person name="Copeland A."/>
            <person name="Barry K.W."/>
            <person name="Cichocki N."/>
            <person name="Veneault-Fourrey C."/>
            <person name="LaButti K."/>
            <person name="Lindquist E.A."/>
            <person name="Lipzen A."/>
            <person name="Lundell T."/>
            <person name="Morin E."/>
            <person name="Murat C."/>
            <person name="Riley R."/>
            <person name="Ohm R."/>
            <person name="Sun H."/>
            <person name="Tunlid A."/>
            <person name="Henrissat B."/>
            <person name="Grigoriev I.V."/>
            <person name="Hibbett D.S."/>
            <person name="Martin F."/>
        </authorList>
    </citation>
    <scope>NUCLEOTIDE SEQUENCE [LARGE SCALE GENOMIC DNA]</scope>
    <source>
        <strain evidence="3">Marx 270</strain>
    </source>
</reference>
<feature type="compositionally biased region" description="Polar residues" evidence="1">
    <location>
        <begin position="78"/>
        <end position="90"/>
    </location>
</feature>
<sequence>EVDPIHEGLEFPTEEELFALRRVSDAIPWTAYMIAVVELAERFSVTWQVNFIQQPLPPNSTTGAGGLNGQSGALGRGQQMSTGLTTFYQF</sequence>
<dbReference type="HOGENOM" id="CLU_2446740_0_0_1"/>
<proteinExistence type="predicted"/>
<name>A0A0C3NVF9_PISTI</name>
<reference evidence="2 3" key="1">
    <citation type="submission" date="2014-04" db="EMBL/GenBank/DDBJ databases">
        <authorList>
            <consortium name="DOE Joint Genome Institute"/>
            <person name="Kuo A."/>
            <person name="Kohler A."/>
            <person name="Costa M.D."/>
            <person name="Nagy L.G."/>
            <person name="Floudas D."/>
            <person name="Copeland A."/>
            <person name="Barry K.W."/>
            <person name="Cichocki N."/>
            <person name="Veneault-Fourrey C."/>
            <person name="LaButti K."/>
            <person name="Lindquist E.A."/>
            <person name="Lipzen A."/>
            <person name="Lundell T."/>
            <person name="Morin E."/>
            <person name="Murat C."/>
            <person name="Sun H."/>
            <person name="Tunlid A."/>
            <person name="Henrissat B."/>
            <person name="Grigoriev I.V."/>
            <person name="Hibbett D.S."/>
            <person name="Martin F."/>
            <person name="Nordberg H.P."/>
            <person name="Cantor M.N."/>
            <person name="Hua S.X."/>
        </authorList>
    </citation>
    <scope>NUCLEOTIDE SEQUENCE [LARGE SCALE GENOMIC DNA]</scope>
    <source>
        <strain evidence="2 3">Marx 270</strain>
    </source>
</reference>
<accession>A0A0C3NVF9</accession>
<feature type="compositionally biased region" description="Gly residues" evidence="1">
    <location>
        <begin position="63"/>
        <end position="75"/>
    </location>
</feature>
<dbReference type="OrthoDB" id="8904098at2759"/>
<feature type="region of interest" description="Disordered" evidence="1">
    <location>
        <begin position="58"/>
        <end position="90"/>
    </location>
</feature>
<evidence type="ECO:0000313" key="3">
    <source>
        <dbReference type="Proteomes" id="UP000054217"/>
    </source>
</evidence>
<feature type="non-terminal residue" evidence="2">
    <location>
        <position position="90"/>
    </location>
</feature>
<dbReference type="Proteomes" id="UP000054217">
    <property type="component" value="Unassembled WGS sequence"/>
</dbReference>
<dbReference type="InParanoid" id="A0A0C3NVF9"/>
<dbReference type="EMBL" id="KN832005">
    <property type="protein sequence ID" value="KIN99385.1"/>
    <property type="molecule type" value="Genomic_DNA"/>
</dbReference>
<keyword evidence="3" id="KW-1185">Reference proteome</keyword>
<protein>
    <submittedName>
        <fullName evidence="2">Uncharacterized protein</fullName>
    </submittedName>
</protein>